<dbReference type="Proteomes" id="UP001583177">
    <property type="component" value="Unassembled WGS sequence"/>
</dbReference>
<gene>
    <name evidence="2" type="ORF">Daus18300_004817</name>
</gene>
<organism evidence="2 3">
    <name type="scientific">Diaporthe australafricana</name>
    <dbReference type="NCBI Taxonomy" id="127596"/>
    <lineage>
        <taxon>Eukaryota</taxon>
        <taxon>Fungi</taxon>
        <taxon>Dikarya</taxon>
        <taxon>Ascomycota</taxon>
        <taxon>Pezizomycotina</taxon>
        <taxon>Sordariomycetes</taxon>
        <taxon>Sordariomycetidae</taxon>
        <taxon>Diaporthales</taxon>
        <taxon>Diaporthaceae</taxon>
        <taxon>Diaporthe</taxon>
    </lineage>
</organism>
<evidence type="ECO:0000256" key="1">
    <source>
        <dbReference type="SAM" id="SignalP"/>
    </source>
</evidence>
<evidence type="ECO:0000313" key="2">
    <source>
        <dbReference type="EMBL" id="KAL1871072.1"/>
    </source>
</evidence>
<name>A0ABR3X5W7_9PEZI</name>
<protein>
    <submittedName>
        <fullName evidence="2">Uncharacterized protein</fullName>
    </submittedName>
</protein>
<comment type="caution">
    <text evidence="2">The sequence shown here is derived from an EMBL/GenBank/DDBJ whole genome shotgun (WGS) entry which is preliminary data.</text>
</comment>
<keyword evidence="1" id="KW-0732">Signal</keyword>
<accession>A0ABR3X5W7</accession>
<dbReference type="EMBL" id="JAWRVE010000034">
    <property type="protein sequence ID" value="KAL1871072.1"/>
    <property type="molecule type" value="Genomic_DNA"/>
</dbReference>
<sequence length="187" mass="20489">MLFNKFCILALAAVAVASPSGLMPRMDDPKVSPEDYSWDKAEANAINDDEFSLFVDPAHPGLVCFVLAMKGKMQKAKKAFVPGKENDKGTETAIRQYINSGKINEASKKWDASRTLRYQLMCKADCPELLIPEAVLPQKGGVGTNELGIFAQCFKSTADLKKGMEEMGFSMVTLDYQKGWGVEGPPN</sequence>
<reference evidence="2 3" key="1">
    <citation type="journal article" date="2024" name="IMA Fungus">
        <title>IMA Genome - F19 : A genome assembly and annotation guide to empower mycologists, including annotated draft genome sequences of Ceratocystis pirilliformis, Diaporthe australafricana, Fusarium ophioides, Paecilomyces lecythidis, and Sporothrix stenoceras.</title>
        <authorList>
            <person name="Aylward J."/>
            <person name="Wilson A.M."/>
            <person name="Visagie C.M."/>
            <person name="Spraker J."/>
            <person name="Barnes I."/>
            <person name="Buitendag C."/>
            <person name="Ceriani C."/>
            <person name="Del Mar Angel L."/>
            <person name="du Plessis D."/>
            <person name="Fuchs T."/>
            <person name="Gasser K."/>
            <person name="Kramer D."/>
            <person name="Li W."/>
            <person name="Munsamy K."/>
            <person name="Piso A."/>
            <person name="Price J.L."/>
            <person name="Sonnekus B."/>
            <person name="Thomas C."/>
            <person name="van der Nest A."/>
            <person name="van Dijk A."/>
            <person name="van Heerden A."/>
            <person name="van Vuuren N."/>
            <person name="Yilmaz N."/>
            <person name="Duong T.A."/>
            <person name="van der Merwe N.A."/>
            <person name="Wingfield M.J."/>
            <person name="Wingfield B.D."/>
        </authorList>
    </citation>
    <scope>NUCLEOTIDE SEQUENCE [LARGE SCALE GENOMIC DNA]</scope>
    <source>
        <strain evidence="2 3">CMW 18300</strain>
    </source>
</reference>
<dbReference type="InterPro" id="IPR045564">
    <property type="entry name" value="DUF5910"/>
</dbReference>
<proteinExistence type="predicted"/>
<dbReference type="Pfam" id="PF19287">
    <property type="entry name" value="DUF5910"/>
    <property type="match status" value="1"/>
</dbReference>
<feature type="chain" id="PRO_5046185370" evidence="1">
    <location>
        <begin position="18"/>
        <end position="187"/>
    </location>
</feature>
<evidence type="ECO:0000313" key="3">
    <source>
        <dbReference type="Proteomes" id="UP001583177"/>
    </source>
</evidence>
<keyword evidence="3" id="KW-1185">Reference proteome</keyword>
<feature type="signal peptide" evidence="1">
    <location>
        <begin position="1"/>
        <end position="17"/>
    </location>
</feature>